<protein>
    <submittedName>
        <fullName evidence="13">DNA polymerase theta</fullName>
    </submittedName>
</protein>
<keyword evidence="8" id="KW-0539">Nucleus</keyword>
<dbReference type="InterPro" id="IPR046931">
    <property type="entry name" value="HTH_61"/>
</dbReference>
<dbReference type="GO" id="GO:0016787">
    <property type="term" value="F:hydrolase activity"/>
    <property type="evidence" value="ECO:0007669"/>
    <property type="project" value="UniProtKB-KW"/>
</dbReference>
<gene>
    <name evidence="13" type="ORF">BV898_11575</name>
</gene>
<evidence type="ECO:0000259" key="11">
    <source>
        <dbReference type="PROSITE" id="PS51192"/>
    </source>
</evidence>
<dbReference type="GO" id="GO:0006281">
    <property type="term" value="P:DNA repair"/>
    <property type="evidence" value="ECO:0007669"/>
    <property type="project" value="UniProtKB-KW"/>
</dbReference>
<feature type="region of interest" description="Disordered" evidence="10">
    <location>
        <begin position="1068"/>
        <end position="1089"/>
    </location>
</feature>
<keyword evidence="3" id="KW-0227">DNA damage</keyword>
<sequence>MPPPRKSKSSEILPRCLSPRNVVAIPIGCGQQRSHSTLIVSKHVYKAVATGAKDPLKLSPSKRLRPSSSPTRKSSTNSGDLGFDDSAWFADIALAGGFDPIPEEQWTVADSADEEEATNVRKELKTSAPGSLFRSDAKKPDAVPGFRMVDKGVEVYRKPVMKMDLMKVVENVPVDALKASLPGASSTASARNRPNHVAPLLEPIRQMNMESVHRKPHSAVQSELVGEGNATKLLAASPECSSSSSTASTRPEPEISVDLSAWGLPEKVVKAYQKIGVSSLFRWQAECLNKGRVLDGRNLVYSAPTSAGKTLVSEILLLKRALETGKKGLFILPFVAVAREKMLNLQRVFRGTGIKIGGMMGHIYPPGGLKLLDICVCTIEKANSLINKMVSEKQLGQLGVIVVDELHMMGDSGRGYLIELLLTKVQHLNKIRAATEEHEAERLHNTIQIIGMSATLPNLPFVAKWLDAELYVTDFRPVPLYENVKLGSAIYDKQWRKLRDVPAIPGLKHDPDHIVSLCFETVSAGHGVLVFCPFKKWCESLAGIIAKEFTVLAANELSGYRISTHCKEVVAQLRDSPAGLDAQLARTVPAGIAFHHAGLTMEERDIIEAGFRKGHLNVLIATTTLSVGVNLPARRVIIRSPMFMNKVMDVLSYYQMAGRAGRKGVDTEGESIMICKDTERPKVVTLFTASLVPVVSCLKPTTPSKVPTELNRAILEIIVNGAAGTVTDLVYYLQSTFFSAGMDSTTYPLLARGIVDALAQKELVFLAEDQESLRASQLGNAVVWSGLSTSEGFSIFHELDRARTQLNLETELHLLYLITPLHLVDHVSSLDWYHYMMMWEQLPDSMKKVGHLVGVDESRLAAAISGRLSNESNPDAVRQMGCLRRFYCAMIFNELVHEASLASVAGKYQVNKGMLQAMQQGAATYSGIIMRFCKELGWDYMSTLVEQFQSRLMFGVQRDLIELIRIQSITAVQARKLFQAGFTDLKSVAEAEVAPIGEALKDATPFNSKIPGTGGDNILGPPPQKKVLLKGILEPMVDIEAARVVMAEAQMILATDLEANGYRLVEITPPAANGGSRKRSRSKTKLAKY</sequence>
<keyword evidence="6" id="KW-0067">ATP-binding</keyword>
<proteinExistence type="predicted"/>
<dbReference type="Gene3D" id="3.40.50.300">
    <property type="entry name" value="P-loop containing nucleotide triphosphate hydrolases"/>
    <property type="match status" value="2"/>
</dbReference>
<dbReference type="PANTHER" id="PTHR47961:SF6">
    <property type="entry name" value="DNA-DIRECTED DNA POLYMERASE"/>
    <property type="match status" value="1"/>
</dbReference>
<evidence type="ECO:0000256" key="9">
    <source>
        <dbReference type="ARBA" id="ARBA00048988"/>
    </source>
</evidence>
<accession>A0A1W0WG91</accession>
<dbReference type="EMBL" id="MTYJ01000108">
    <property type="protein sequence ID" value="OQV14220.1"/>
    <property type="molecule type" value="Genomic_DNA"/>
</dbReference>
<evidence type="ECO:0000256" key="10">
    <source>
        <dbReference type="SAM" id="MobiDB-lite"/>
    </source>
</evidence>
<evidence type="ECO:0000256" key="8">
    <source>
        <dbReference type="ARBA" id="ARBA00023242"/>
    </source>
</evidence>
<dbReference type="AlphaFoldDB" id="A0A1W0WG91"/>
<evidence type="ECO:0000256" key="5">
    <source>
        <dbReference type="ARBA" id="ARBA00022806"/>
    </source>
</evidence>
<feature type="domain" description="Helicase C-terminal" evidence="12">
    <location>
        <begin position="510"/>
        <end position="714"/>
    </location>
</feature>
<dbReference type="OrthoDB" id="2320933at2759"/>
<evidence type="ECO:0000313" key="13">
    <source>
        <dbReference type="EMBL" id="OQV14220.1"/>
    </source>
</evidence>
<feature type="compositionally biased region" description="Basic residues" evidence="10">
    <location>
        <begin position="1076"/>
        <end position="1089"/>
    </location>
</feature>
<keyword evidence="2" id="KW-0547">Nucleotide-binding</keyword>
<comment type="caution">
    <text evidence="13">The sequence shown here is derived from an EMBL/GenBank/DDBJ whole genome shotgun (WGS) entry which is preliminary data.</text>
</comment>
<dbReference type="FunFam" id="3.40.50.300:FF:000813">
    <property type="entry name" value="helicase POLQ-like isoform X1"/>
    <property type="match status" value="1"/>
</dbReference>
<dbReference type="CDD" id="cd18795">
    <property type="entry name" value="SF2_C_Ski2"/>
    <property type="match status" value="1"/>
</dbReference>
<dbReference type="SMART" id="SM00487">
    <property type="entry name" value="DEXDc"/>
    <property type="match status" value="1"/>
</dbReference>
<dbReference type="PROSITE" id="PS51192">
    <property type="entry name" value="HELICASE_ATP_BIND_1"/>
    <property type="match status" value="1"/>
</dbReference>
<dbReference type="InterPro" id="IPR011545">
    <property type="entry name" value="DEAD/DEAH_box_helicase_dom"/>
</dbReference>
<keyword evidence="4" id="KW-0378">Hydrolase</keyword>
<keyword evidence="5" id="KW-0347">Helicase</keyword>
<dbReference type="InterPro" id="IPR048960">
    <property type="entry name" value="POLQ-like_helical"/>
</dbReference>
<dbReference type="CDD" id="cd18026">
    <property type="entry name" value="DEXHc_POLQ-like"/>
    <property type="match status" value="1"/>
</dbReference>
<dbReference type="GO" id="GO:0005634">
    <property type="term" value="C:nucleus"/>
    <property type="evidence" value="ECO:0007669"/>
    <property type="project" value="UniProtKB-SubCell"/>
</dbReference>
<dbReference type="InterPro" id="IPR001650">
    <property type="entry name" value="Helicase_C-like"/>
</dbReference>
<feature type="domain" description="Helicase ATP-binding" evidence="11">
    <location>
        <begin position="290"/>
        <end position="474"/>
    </location>
</feature>
<comment type="subcellular location">
    <subcellularLocation>
        <location evidence="1">Nucleus</location>
    </subcellularLocation>
</comment>
<dbReference type="Pfam" id="PF20470">
    <property type="entry name" value="HTH_61"/>
    <property type="match status" value="1"/>
</dbReference>
<evidence type="ECO:0000256" key="2">
    <source>
        <dbReference type="ARBA" id="ARBA00022741"/>
    </source>
</evidence>
<dbReference type="PANTHER" id="PTHR47961">
    <property type="entry name" value="DNA POLYMERASE THETA, PUTATIVE (AFU_ORTHOLOGUE AFUA_1G05260)-RELATED"/>
    <property type="match status" value="1"/>
</dbReference>
<evidence type="ECO:0000256" key="4">
    <source>
        <dbReference type="ARBA" id="ARBA00022801"/>
    </source>
</evidence>
<dbReference type="SUPFAM" id="SSF52540">
    <property type="entry name" value="P-loop containing nucleoside triphosphate hydrolases"/>
    <property type="match status" value="1"/>
</dbReference>
<dbReference type="Pfam" id="PF21099">
    <property type="entry name" value="POLQ_helical"/>
    <property type="match status" value="1"/>
</dbReference>
<dbReference type="GO" id="GO:0005524">
    <property type="term" value="F:ATP binding"/>
    <property type="evidence" value="ECO:0007669"/>
    <property type="project" value="UniProtKB-KW"/>
</dbReference>
<evidence type="ECO:0000256" key="7">
    <source>
        <dbReference type="ARBA" id="ARBA00023204"/>
    </source>
</evidence>
<dbReference type="SMART" id="SM00490">
    <property type="entry name" value="HELICc"/>
    <property type="match status" value="1"/>
</dbReference>
<feature type="compositionally biased region" description="Low complexity" evidence="10">
    <location>
        <begin position="66"/>
        <end position="76"/>
    </location>
</feature>
<dbReference type="Pfam" id="PF00270">
    <property type="entry name" value="DEAD"/>
    <property type="match status" value="1"/>
</dbReference>
<name>A0A1W0WG91_HYPEX</name>
<keyword evidence="7" id="KW-0234">DNA repair</keyword>
<feature type="region of interest" description="Disordered" evidence="10">
    <location>
        <begin position="56"/>
        <end position="80"/>
    </location>
</feature>
<dbReference type="InterPro" id="IPR050474">
    <property type="entry name" value="Hel308_SKI2-like"/>
</dbReference>
<keyword evidence="14" id="KW-1185">Reference proteome</keyword>
<evidence type="ECO:0000259" key="12">
    <source>
        <dbReference type="PROSITE" id="PS51194"/>
    </source>
</evidence>
<evidence type="ECO:0000313" key="14">
    <source>
        <dbReference type="Proteomes" id="UP000192578"/>
    </source>
</evidence>
<dbReference type="Proteomes" id="UP000192578">
    <property type="component" value="Unassembled WGS sequence"/>
</dbReference>
<dbReference type="PROSITE" id="PS51194">
    <property type="entry name" value="HELICASE_CTER"/>
    <property type="match status" value="1"/>
</dbReference>
<evidence type="ECO:0000256" key="3">
    <source>
        <dbReference type="ARBA" id="ARBA00022763"/>
    </source>
</evidence>
<organism evidence="13 14">
    <name type="scientific">Hypsibius exemplaris</name>
    <name type="common">Freshwater tardigrade</name>
    <dbReference type="NCBI Taxonomy" id="2072580"/>
    <lineage>
        <taxon>Eukaryota</taxon>
        <taxon>Metazoa</taxon>
        <taxon>Ecdysozoa</taxon>
        <taxon>Tardigrada</taxon>
        <taxon>Eutardigrada</taxon>
        <taxon>Parachela</taxon>
        <taxon>Hypsibioidea</taxon>
        <taxon>Hypsibiidae</taxon>
        <taxon>Hypsibius</taxon>
    </lineage>
</organism>
<dbReference type="InterPro" id="IPR027417">
    <property type="entry name" value="P-loop_NTPase"/>
</dbReference>
<dbReference type="SUPFAM" id="SSF158702">
    <property type="entry name" value="Sec63 N-terminal domain-like"/>
    <property type="match status" value="1"/>
</dbReference>
<dbReference type="GO" id="GO:0043138">
    <property type="term" value="F:3'-5' DNA helicase activity"/>
    <property type="evidence" value="ECO:0007669"/>
    <property type="project" value="UniProtKB-EC"/>
</dbReference>
<evidence type="ECO:0000256" key="6">
    <source>
        <dbReference type="ARBA" id="ARBA00022840"/>
    </source>
</evidence>
<reference evidence="14" key="1">
    <citation type="submission" date="2017-01" db="EMBL/GenBank/DDBJ databases">
        <title>Comparative genomics of anhydrobiosis in the tardigrade Hypsibius dujardini.</title>
        <authorList>
            <person name="Yoshida Y."/>
            <person name="Koutsovoulos G."/>
            <person name="Laetsch D."/>
            <person name="Stevens L."/>
            <person name="Kumar S."/>
            <person name="Horikawa D."/>
            <person name="Ishino K."/>
            <person name="Komine S."/>
            <person name="Tomita M."/>
            <person name="Blaxter M."/>
            <person name="Arakawa K."/>
        </authorList>
    </citation>
    <scope>NUCLEOTIDE SEQUENCE [LARGE SCALE GENOMIC DNA]</scope>
    <source>
        <strain evidence="14">Z151</strain>
    </source>
</reference>
<dbReference type="Pfam" id="PF00271">
    <property type="entry name" value="Helicase_C"/>
    <property type="match status" value="1"/>
</dbReference>
<dbReference type="Gene3D" id="1.10.3380.20">
    <property type="match status" value="1"/>
</dbReference>
<comment type="catalytic activity">
    <reaction evidence="9">
        <text>ATP + H2O = ADP + phosphate + H(+)</text>
        <dbReference type="Rhea" id="RHEA:13065"/>
        <dbReference type="ChEBI" id="CHEBI:15377"/>
        <dbReference type="ChEBI" id="CHEBI:15378"/>
        <dbReference type="ChEBI" id="CHEBI:30616"/>
        <dbReference type="ChEBI" id="CHEBI:43474"/>
        <dbReference type="ChEBI" id="CHEBI:456216"/>
        <dbReference type="EC" id="5.6.2.4"/>
    </reaction>
</comment>
<dbReference type="GO" id="GO:0003676">
    <property type="term" value="F:nucleic acid binding"/>
    <property type="evidence" value="ECO:0007669"/>
    <property type="project" value="InterPro"/>
</dbReference>
<evidence type="ECO:0000256" key="1">
    <source>
        <dbReference type="ARBA" id="ARBA00004123"/>
    </source>
</evidence>
<dbReference type="InterPro" id="IPR014001">
    <property type="entry name" value="Helicase_ATP-bd"/>
</dbReference>